<name>A0A6C0AKP3_9ZZZZ</name>
<keyword evidence="1" id="KW-1133">Transmembrane helix</keyword>
<organism evidence="2">
    <name type="scientific">viral metagenome</name>
    <dbReference type="NCBI Taxonomy" id="1070528"/>
    <lineage>
        <taxon>unclassified sequences</taxon>
        <taxon>metagenomes</taxon>
        <taxon>organismal metagenomes</taxon>
    </lineage>
</organism>
<feature type="transmembrane region" description="Helical" evidence="1">
    <location>
        <begin position="58"/>
        <end position="77"/>
    </location>
</feature>
<accession>A0A6C0AKP3</accession>
<keyword evidence="1" id="KW-0472">Membrane</keyword>
<evidence type="ECO:0000313" key="2">
    <source>
        <dbReference type="EMBL" id="QHS80359.1"/>
    </source>
</evidence>
<keyword evidence="1" id="KW-0812">Transmembrane</keyword>
<proteinExistence type="predicted"/>
<dbReference type="EMBL" id="MN740678">
    <property type="protein sequence ID" value="QHS80359.1"/>
    <property type="molecule type" value="Genomic_DNA"/>
</dbReference>
<dbReference type="AlphaFoldDB" id="A0A6C0AKP3"/>
<protein>
    <submittedName>
        <fullName evidence="2">Uncharacterized protein</fullName>
    </submittedName>
</protein>
<evidence type="ECO:0000256" key="1">
    <source>
        <dbReference type="SAM" id="Phobius"/>
    </source>
</evidence>
<reference evidence="2" key="1">
    <citation type="journal article" date="2020" name="Nature">
        <title>Giant virus diversity and host interactions through global metagenomics.</title>
        <authorList>
            <person name="Schulz F."/>
            <person name="Roux S."/>
            <person name="Paez-Espino D."/>
            <person name="Jungbluth S."/>
            <person name="Walsh D.A."/>
            <person name="Denef V.J."/>
            <person name="McMahon K.D."/>
            <person name="Konstantinidis K.T."/>
            <person name="Eloe-Fadrosh E.A."/>
            <person name="Kyrpides N.C."/>
            <person name="Woyke T."/>
        </authorList>
    </citation>
    <scope>NUCLEOTIDE SEQUENCE</scope>
    <source>
        <strain evidence="2">GVMAG-S-1039698-54</strain>
    </source>
</reference>
<sequence length="138" mass="16347">MLNSKFIGGDIPDIGSLSSNKLLDPISKPNLREPGVNYFLKYTLKNIHKNKKQQFDTFFNIILLFLFIVILGIILIYKFKNKPTEKEKIQKKKEQQEYIINKIKGLTKVKQKEHEILITKIPKFESDYELLHKKFYMV</sequence>